<dbReference type="SUPFAM" id="SSF46689">
    <property type="entry name" value="Homeodomain-like"/>
    <property type="match status" value="1"/>
</dbReference>
<dbReference type="InterPro" id="IPR036188">
    <property type="entry name" value="FAD/NAD-bd_sf"/>
</dbReference>
<name>A0A2G5HMZ3_CERBT</name>
<dbReference type="Pfam" id="PF04433">
    <property type="entry name" value="SWIRM"/>
    <property type="match status" value="1"/>
</dbReference>
<dbReference type="InterPro" id="IPR036910">
    <property type="entry name" value="HMG_box_dom_sf"/>
</dbReference>
<dbReference type="GO" id="GO:0010468">
    <property type="term" value="P:regulation of gene expression"/>
    <property type="evidence" value="ECO:0007669"/>
    <property type="project" value="UniProtKB-ARBA"/>
</dbReference>
<feature type="compositionally biased region" description="Basic and acidic residues" evidence="4">
    <location>
        <begin position="1087"/>
        <end position="1116"/>
    </location>
</feature>
<dbReference type="GO" id="GO:0008168">
    <property type="term" value="F:methyltransferase activity"/>
    <property type="evidence" value="ECO:0007669"/>
    <property type="project" value="UniProtKB-KW"/>
</dbReference>
<sequence>MTGVVQHDGHMAPVAESVTGALGADIKMPQVSVVEEDDSSLSSTGTEVFDRDASGSVQKERWQLDANGKWQRYGSSESATSTGISSMCSSVGAEDPTIENAAPTSISRKRSADRSFKNSLPEAHSIHSPSASIGLDNGLSDKTHPGLPPKKKRGRPKKVRPLEMDADVTTPSGIVASAKAPKMPKYVRPAVEFRPRSSIPSRVSADVFASQCIEAAYESRLDPYALDPGENRLLMDLLMSKEVTIYLNIRNAILRLWQQNPLCPVSREEAAGCAKESRFFGLAEVAHKWLSRNGYINFGCVEVPKDKSLPKRYPRETRQRTVVVIGAGVSGLTTARQLESLFAQEAAKWIAMGERPPRVIILEGRKRIGGRVYSKPLRSQVRGSLPDGLRNTAEMGAMIVTGFEHGNPLDIIIRGQLGIRYHLMRDALTIYDTDGKPVDERRDILNTELYTDISDRAGEFRVQPQKQDTLRGDEDLINRHRDPAANGFTAFELEPLTAAHVKSHKPANRRGRRRNAPPGTEKLTGRSQVIEEAGSARSSASRAARTMGWEVKEGVARNQSVSLHRIAEASDYPTLGTVMDEAINQYQGLVDITPQDMRLLNWHHANLEYANAAPVSSLSLSGHDQDTGNEFEGAHSEIIGGYTQVPRGLMNFPTKLDVRFDRIVDSIHYDDGRASEDSLTTKVVCTNGEVYEADEVIVTTPLGVLKSNAIDFDPPLPGWKQGAIDRMGFGLLNKVILLYDKPFWDSDRDMFGLLNEAEHTASLDPSDYASRRGRFYLIWNATKTSGRPMLIALMAGNAAHDAEWTPTSTLMSEVTERLQGVFTHVKVPAPLEVIVTRWRRDPFTRGTYSYVAPETRPGDYDLMSRSVGNLHFAGEATCGTHPATVHGAFLSGLRVASEVIDDMAGLITVPHPLIGPAPMKEESSSRWAPAVPPPAPRPEMHQRYSIASVEAMPHSQPFIKQEEGALETNVVPTLQRKPSGPPARSVCAGDASFWVSPSFDGSDLDYEAAVMATILGQLGERPVKPARPGVNPFILFTKDKWDTAKATVGIDGRNMIRNEVGRLWRTASEEEKQPYVAQSQAAQETADAARREYEEKSAEWDRDAARIRKEYAEKHPPPSGYSQSIVGVSKRKTNTSNNVVLDHQ</sequence>
<feature type="compositionally biased region" description="Low complexity" evidence="4">
    <location>
        <begin position="74"/>
        <end position="86"/>
    </location>
</feature>
<feature type="domain" description="HMG box" evidence="5">
    <location>
        <begin position="1026"/>
        <end position="1094"/>
    </location>
</feature>
<dbReference type="GO" id="GO:0005634">
    <property type="term" value="C:nucleus"/>
    <property type="evidence" value="ECO:0007669"/>
    <property type="project" value="UniProtKB-UniRule"/>
</dbReference>
<evidence type="ECO:0000313" key="8">
    <source>
        <dbReference type="EMBL" id="WPB02016.1"/>
    </source>
</evidence>
<feature type="compositionally biased region" description="Basic residues" evidence="4">
    <location>
        <begin position="149"/>
        <end position="159"/>
    </location>
</feature>
<keyword evidence="7" id="KW-0489">Methyltransferase</keyword>
<reference evidence="7 9" key="1">
    <citation type="submission" date="2015-10" db="EMBL/GenBank/DDBJ databases">
        <title>The cercosporin biosynthetic gene cluster was horizontally transferred to several fungal lineages and shown to be expanded in Cercospora beticola based on microsynteny with recipient genomes.</title>
        <authorList>
            <person name="De Jonge R."/>
            <person name="Ebert M.K."/>
            <person name="Suttle J.C."/>
            <person name="Jurick Ii W.M."/>
            <person name="Secor G.A."/>
            <person name="Thomma B.P."/>
            <person name="Van De Peer Y."/>
            <person name="Bolton M.D."/>
        </authorList>
    </citation>
    <scope>NUCLEOTIDE SEQUENCE [LARGE SCALE GENOMIC DNA]</scope>
    <source>
        <strain evidence="7 9">09-40</strain>
    </source>
</reference>
<dbReference type="Proteomes" id="UP000230605">
    <property type="component" value="Chromosome 4"/>
</dbReference>
<evidence type="ECO:0000259" key="5">
    <source>
        <dbReference type="PROSITE" id="PS50118"/>
    </source>
</evidence>
<feature type="compositionally biased region" description="Basic residues" evidence="4">
    <location>
        <begin position="501"/>
        <end position="515"/>
    </location>
</feature>
<dbReference type="SUPFAM" id="SSF51905">
    <property type="entry name" value="FAD/NAD(P)-binding domain"/>
    <property type="match status" value="1"/>
</dbReference>
<dbReference type="GO" id="GO:0050660">
    <property type="term" value="F:flavin adenine dinucleotide binding"/>
    <property type="evidence" value="ECO:0007669"/>
    <property type="project" value="TreeGrafter"/>
</dbReference>
<dbReference type="InterPro" id="IPR007526">
    <property type="entry name" value="SWIRM"/>
</dbReference>
<feature type="DNA-binding region" description="HMG box" evidence="3">
    <location>
        <begin position="1026"/>
        <end position="1094"/>
    </location>
</feature>
<evidence type="ECO:0000313" key="10">
    <source>
        <dbReference type="Proteomes" id="UP001302367"/>
    </source>
</evidence>
<dbReference type="GO" id="GO:0003677">
    <property type="term" value="F:DNA binding"/>
    <property type="evidence" value="ECO:0007669"/>
    <property type="project" value="UniProtKB-UniRule"/>
</dbReference>
<dbReference type="InterPro" id="IPR009057">
    <property type="entry name" value="Homeodomain-like_sf"/>
</dbReference>
<dbReference type="PROSITE" id="PS50118">
    <property type="entry name" value="HMG_BOX_2"/>
    <property type="match status" value="1"/>
</dbReference>
<feature type="region of interest" description="Disordered" evidence="4">
    <location>
        <begin position="1070"/>
        <end position="1144"/>
    </location>
</feature>
<accession>A0A2G5HMZ3</accession>
<dbReference type="SUPFAM" id="SSF47095">
    <property type="entry name" value="HMG-box"/>
    <property type="match status" value="1"/>
</dbReference>
<keyword evidence="7" id="KW-0808">Transferase</keyword>
<feature type="domain" description="SWIRM" evidence="6">
    <location>
        <begin position="212"/>
        <end position="307"/>
    </location>
</feature>
<dbReference type="InterPro" id="IPR009071">
    <property type="entry name" value="HMG_box_dom"/>
</dbReference>
<dbReference type="Proteomes" id="UP001302367">
    <property type="component" value="Chromosome 4"/>
</dbReference>
<dbReference type="Gene3D" id="3.90.660.10">
    <property type="match status" value="1"/>
</dbReference>
<evidence type="ECO:0000256" key="3">
    <source>
        <dbReference type="PROSITE-ProRule" id="PRU00267"/>
    </source>
</evidence>
<dbReference type="PANTHER" id="PTHR10742">
    <property type="entry name" value="FLAVIN MONOAMINE OXIDASE"/>
    <property type="match status" value="1"/>
</dbReference>
<protein>
    <submittedName>
        <fullName evidence="7">Lysine-specific histone demethylase 1 3</fullName>
    </submittedName>
</protein>
<dbReference type="InterPro" id="IPR036388">
    <property type="entry name" value="WH-like_DNA-bd_sf"/>
</dbReference>
<feature type="region of interest" description="Disordered" evidence="4">
    <location>
        <begin position="33"/>
        <end position="161"/>
    </location>
</feature>
<dbReference type="OrthoDB" id="9982100at2759"/>
<proteinExistence type="inferred from homology"/>
<evidence type="ECO:0000256" key="1">
    <source>
        <dbReference type="ARBA" id="ARBA00005995"/>
    </source>
</evidence>
<feature type="compositionally biased region" description="Polar residues" evidence="4">
    <location>
        <begin position="1134"/>
        <end position="1144"/>
    </location>
</feature>
<reference evidence="8 10" key="2">
    <citation type="submission" date="2023-09" db="EMBL/GenBank/DDBJ databases">
        <title>Complete-Gapless Cercospora beticola genome.</title>
        <authorList>
            <person name="Wyatt N.A."/>
            <person name="Spanner R.E."/>
            <person name="Bolton M.D."/>
        </authorList>
    </citation>
    <scope>NUCLEOTIDE SEQUENCE [LARGE SCALE GENOMIC DNA]</scope>
    <source>
        <strain evidence="8">Cb09-40</strain>
    </source>
</reference>
<dbReference type="CDD" id="cd00084">
    <property type="entry name" value="HMG-box_SF"/>
    <property type="match status" value="1"/>
</dbReference>
<keyword evidence="3" id="KW-0539">Nucleus</keyword>
<evidence type="ECO:0000256" key="4">
    <source>
        <dbReference type="SAM" id="MobiDB-lite"/>
    </source>
</evidence>
<feature type="compositionally biased region" description="Basic and acidic residues" evidence="4">
    <location>
        <begin position="48"/>
        <end position="63"/>
    </location>
</feature>
<dbReference type="GO" id="GO:0016491">
    <property type="term" value="F:oxidoreductase activity"/>
    <property type="evidence" value="ECO:0007669"/>
    <property type="project" value="UniProtKB-KW"/>
</dbReference>
<gene>
    <name evidence="7" type="ORF">CB0940_04751</name>
    <name evidence="8" type="ORF">RHO25_006650</name>
</gene>
<keyword evidence="10" id="KW-1185">Reference proteome</keyword>
<dbReference type="InterPro" id="IPR002937">
    <property type="entry name" value="Amino_oxidase"/>
</dbReference>
<dbReference type="InterPro" id="IPR050281">
    <property type="entry name" value="Flavin_monoamine_oxidase"/>
</dbReference>
<evidence type="ECO:0000259" key="6">
    <source>
        <dbReference type="PROSITE" id="PS50934"/>
    </source>
</evidence>
<dbReference type="Pfam" id="PF01593">
    <property type="entry name" value="Amino_oxidase"/>
    <property type="match status" value="1"/>
</dbReference>
<comment type="similarity">
    <text evidence="1">Belongs to the flavin monoamine oxidase family.</text>
</comment>
<dbReference type="Pfam" id="PF00505">
    <property type="entry name" value="HMG_box"/>
    <property type="match status" value="1"/>
</dbReference>
<keyword evidence="3" id="KW-0238">DNA-binding</keyword>
<evidence type="ECO:0000313" key="7">
    <source>
        <dbReference type="EMBL" id="PIA93924.1"/>
    </source>
</evidence>
<dbReference type="Gene3D" id="1.10.10.10">
    <property type="entry name" value="Winged helix-like DNA-binding domain superfamily/Winged helix DNA-binding domain"/>
    <property type="match status" value="1"/>
</dbReference>
<dbReference type="Gene3D" id="3.50.50.60">
    <property type="entry name" value="FAD/NAD(P)-binding domain"/>
    <property type="match status" value="2"/>
</dbReference>
<organism evidence="7 9">
    <name type="scientific">Cercospora beticola</name>
    <name type="common">Sugarbeet leaf spot fungus</name>
    <dbReference type="NCBI Taxonomy" id="122368"/>
    <lineage>
        <taxon>Eukaryota</taxon>
        <taxon>Fungi</taxon>
        <taxon>Dikarya</taxon>
        <taxon>Ascomycota</taxon>
        <taxon>Pezizomycotina</taxon>
        <taxon>Dothideomycetes</taxon>
        <taxon>Dothideomycetidae</taxon>
        <taxon>Mycosphaerellales</taxon>
        <taxon>Mycosphaerellaceae</taxon>
        <taxon>Cercospora</taxon>
    </lineage>
</organism>
<evidence type="ECO:0000256" key="2">
    <source>
        <dbReference type="ARBA" id="ARBA00023002"/>
    </source>
</evidence>
<dbReference type="PROSITE" id="PS50934">
    <property type="entry name" value="SWIRM"/>
    <property type="match status" value="1"/>
</dbReference>
<dbReference type="EMBL" id="LKMD01000105">
    <property type="protein sequence ID" value="PIA93924.1"/>
    <property type="molecule type" value="Genomic_DNA"/>
</dbReference>
<dbReference type="GO" id="GO:0003682">
    <property type="term" value="F:chromatin binding"/>
    <property type="evidence" value="ECO:0007669"/>
    <property type="project" value="TreeGrafter"/>
</dbReference>
<dbReference type="AlphaFoldDB" id="A0A2G5HMZ3"/>
<dbReference type="PANTHER" id="PTHR10742:SF386">
    <property type="entry name" value="LYSINE-SPECIFIC HISTONE DEMETHYLASE 1A"/>
    <property type="match status" value="1"/>
</dbReference>
<keyword evidence="2" id="KW-0560">Oxidoreductase</keyword>
<dbReference type="SUPFAM" id="SSF54373">
    <property type="entry name" value="FAD-linked reductases, C-terminal domain"/>
    <property type="match status" value="1"/>
</dbReference>
<feature type="region of interest" description="Disordered" evidence="4">
    <location>
        <begin position="499"/>
        <end position="541"/>
    </location>
</feature>
<evidence type="ECO:0000313" key="9">
    <source>
        <dbReference type="Proteomes" id="UP000230605"/>
    </source>
</evidence>
<dbReference type="GO" id="GO:0032259">
    <property type="term" value="P:methylation"/>
    <property type="evidence" value="ECO:0007669"/>
    <property type="project" value="UniProtKB-KW"/>
</dbReference>
<dbReference type="EMBL" id="CP134187">
    <property type="protein sequence ID" value="WPB02016.1"/>
    <property type="molecule type" value="Genomic_DNA"/>
</dbReference>
<dbReference type="Gene3D" id="1.10.30.10">
    <property type="entry name" value="High mobility group box domain"/>
    <property type="match status" value="1"/>
</dbReference>
<dbReference type="GO" id="GO:0006338">
    <property type="term" value="P:chromatin remodeling"/>
    <property type="evidence" value="ECO:0007669"/>
    <property type="project" value="TreeGrafter"/>
</dbReference>